<sequence length="139" mass="16082">MTLSTGNSSKIRRIVRIRQMLFRWRIKARVTATHAPSDVPAGYIAVCVGPTRSRFIIRATYLNHPIFVNLLAEAEEEYGFCNHGPLAVPCDEEYFRELLRVMAQPKCSTSVQDFKKNCHVDVRSRNRESWPLLRDDPIY</sequence>
<accession>A0A4P1RDK8</accession>
<evidence type="ECO:0000256" key="1">
    <source>
        <dbReference type="ARBA" id="ARBA00006974"/>
    </source>
</evidence>
<dbReference type="KEGG" id="lang:109353221"/>
<dbReference type="STRING" id="3871.A0A4P1RDK8"/>
<gene>
    <name evidence="2" type="ORF">TanjilG_03421</name>
</gene>
<dbReference type="Proteomes" id="UP000188354">
    <property type="component" value="Chromosome LG07"/>
</dbReference>
<dbReference type="OrthoDB" id="1624361at2759"/>
<dbReference type="EMBL" id="CM007367">
    <property type="protein sequence ID" value="OIW08745.1"/>
    <property type="molecule type" value="Genomic_DNA"/>
</dbReference>
<dbReference type="Gramene" id="OIW08745">
    <property type="protein sequence ID" value="OIW08745"/>
    <property type="gene ID" value="TanjilG_03421"/>
</dbReference>
<keyword evidence="3" id="KW-1185">Reference proteome</keyword>
<reference evidence="2 3" key="1">
    <citation type="journal article" date="2017" name="Plant Biotechnol. J.">
        <title>A comprehensive draft genome sequence for lupin (Lupinus angustifolius), an emerging health food: insights into plant-microbe interactions and legume evolution.</title>
        <authorList>
            <person name="Hane J.K."/>
            <person name="Ming Y."/>
            <person name="Kamphuis L.G."/>
            <person name="Nelson M.N."/>
            <person name="Garg G."/>
            <person name="Atkins C.A."/>
            <person name="Bayer P.E."/>
            <person name="Bravo A."/>
            <person name="Bringans S."/>
            <person name="Cannon S."/>
            <person name="Edwards D."/>
            <person name="Foley R."/>
            <person name="Gao L.L."/>
            <person name="Harrison M.J."/>
            <person name="Huang W."/>
            <person name="Hurgobin B."/>
            <person name="Li S."/>
            <person name="Liu C.W."/>
            <person name="McGrath A."/>
            <person name="Morahan G."/>
            <person name="Murray J."/>
            <person name="Weller J."/>
            <person name="Jian J."/>
            <person name="Singh K.B."/>
        </authorList>
    </citation>
    <scope>NUCLEOTIDE SEQUENCE [LARGE SCALE GENOMIC DNA]</scope>
    <source>
        <strain evidence="3">cv. Tanjil</strain>
        <tissue evidence="2">Whole plant</tissue>
    </source>
</reference>
<evidence type="ECO:0000313" key="3">
    <source>
        <dbReference type="Proteomes" id="UP000188354"/>
    </source>
</evidence>
<organism evidence="2 3">
    <name type="scientific">Lupinus angustifolius</name>
    <name type="common">Narrow-leaved blue lupine</name>
    <dbReference type="NCBI Taxonomy" id="3871"/>
    <lineage>
        <taxon>Eukaryota</taxon>
        <taxon>Viridiplantae</taxon>
        <taxon>Streptophyta</taxon>
        <taxon>Embryophyta</taxon>
        <taxon>Tracheophyta</taxon>
        <taxon>Spermatophyta</taxon>
        <taxon>Magnoliopsida</taxon>
        <taxon>eudicotyledons</taxon>
        <taxon>Gunneridae</taxon>
        <taxon>Pentapetalae</taxon>
        <taxon>rosids</taxon>
        <taxon>fabids</taxon>
        <taxon>Fabales</taxon>
        <taxon>Fabaceae</taxon>
        <taxon>Papilionoideae</taxon>
        <taxon>50 kb inversion clade</taxon>
        <taxon>genistoids sensu lato</taxon>
        <taxon>core genistoids</taxon>
        <taxon>Genisteae</taxon>
        <taxon>Lupinus</taxon>
    </lineage>
</organism>
<dbReference type="AlphaFoldDB" id="A0A4P1RDK8"/>
<dbReference type="GO" id="GO:0009733">
    <property type="term" value="P:response to auxin"/>
    <property type="evidence" value="ECO:0007669"/>
    <property type="project" value="InterPro"/>
</dbReference>
<dbReference type="PANTHER" id="PTHR31374">
    <property type="entry name" value="AUXIN-INDUCED PROTEIN-LIKE-RELATED"/>
    <property type="match status" value="1"/>
</dbReference>
<dbReference type="InterPro" id="IPR003676">
    <property type="entry name" value="SAUR_fam"/>
</dbReference>
<dbReference type="PANTHER" id="PTHR31374:SF183">
    <property type="entry name" value="SAUR-LIKE AUXIN-RESPONSIVE PROTEIN FAMILY"/>
    <property type="match status" value="1"/>
</dbReference>
<protein>
    <submittedName>
        <fullName evidence="2">Uncharacterized protein</fullName>
    </submittedName>
</protein>
<evidence type="ECO:0000313" key="2">
    <source>
        <dbReference type="EMBL" id="OIW08745.1"/>
    </source>
</evidence>
<dbReference type="Pfam" id="PF02519">
    <property type="entry name" value="Auxin_inducible"/>
    <property type="match status" value="1"/>
</dbReference>
<comment type="similarity">
    <text evidence="1">Belongs to the ARG7 family.</text>
</comment>
<name>A0A4P1RDK8_LUPAN</name>
<proteinExistence type="inferred from homology"/>